<evidence type="ECO:0000313" key="4">
    <source>
        <dbReference type="Proteomes" id="UP000593758"/>
    </source>
</evidence>
<dbReference type="RefSeq" id="WP_193497960.1">
    <property type="nucleotide sequence ID" value="NZ_CP063169.1"/>
</dbReference>
<dbReference type="Gene3D" id="3.40.190.10">
    <property type="entry name" value="Periplasmic binding protein-like II"/>
    <property type="match status" value="1"/>
</dbReference>
<name>A0A7M1SUN6_9MICO</name>
<dbReference type="PROSITE" id="PS51257">
    <property type="entry name" value="PROKAR_LIPOPROTEIN"/>
    <property type="match status" value="1"/>
</dbReference>
<dbReference type="EMBL" id="CP063169">
    <property type="protein sequence ID" value="QOR71296.1"/>
    <property type="molecule type" value="Genomic_DNA"/>
</dbReference>
<evidence type="ECO:0000256" key="1">
    <source>
        <dbReference type="SAM" id="MobiDB-lite"/>
    </source>
</evidence>
<dbReference type="PANTHER" id="PTHR30290">
    <property type="entry name" value="PERIPLASMIC BINDING COMPONENT OF ABC TRANSPORTER"/>
    <property type="match status" value="1"/>
</dbReference>
<organism evidence="3 4">
    <name type="scientific">Ruania alkalisoli</name>
    <dbReference type="NCBI Taxonomy" id="2779775"/>
    <lineage>
        <taxon>Bacteria</taxon>
        <taxon>Bacillati</taxon>
        <taxon>Actinomycetota</taxon>
        <taxon>Actinomycetes</taxon>
        <taxon>Micrococcales</taxon>
        <taxon>Ruaniaceae</taxon>
        <taxon>Ruania</taxon>
    </lineage>
</organism>
<dbReference type="GO" id="GO:1904680">
    <property type="term" value="F:peptide transmembrane transporter activity"/>
    <property type="evidence" value="ECO:0007669"/>
    <property type="project" value="TreeGrafter"/>
</dbReference>
<keyword evidence="4" id="KW-1185">Reference proteome</keyword>
<feature type="region of interest" description="Disordered" evidence="1">
    <location>
        <begin position="134"/>
        <end position="162"/>
    </location>
</feature>
<reference evidence="3 4" key="1">
    <citation type="submission" date="2020-10" db="EMBL/GenBank/DDBJ databases">
        <title>Haloactinobacterium sp. RN3S43, a bacterium isolated from saline soil.</title>
        <authorList>
            <person name="Sun J.-Q."/>
        </authorList>
    </citation>
    <scope>NUCLEOTIDE SEQUENCE [LARGE SCALE GENOMIC DNA]</scope>
    <source>
        <strain evidence="3 4">RN3S43</strain>
    </source>
</reference>
<sequence length="598" mass="63910">MIRAHRSARLILALIGSAVLIAACSGPTLPNSVIVGTTATVGWPGQFLSANAATVDATSGDLDVAAMTRSRFAELIDGVPAIDESFGTVEITDPEGFTVRYDLAEPDWSDGIPVDAADLLLAWAAGSNALLPDDVDPADLDDGDEGDDAGASANVPWFDSVPTGLSETQDVPAYDEFERAIEVTYPDPVVDWQTALDVAVPAHVVGALAFGLTDPMEAKQAVIDAIVEADTSRLATISRVWNDGFTLGDGDGSSIPEELLLSSGPYRVEVVDQARLDAQHVTLVVNTRYTGTSTPEYERIELTPVPTSDPLTYVGETLDVVQVPPTAPNRETTREMERLDYTVATSHTGELWALVLRSDRGEFSWQSAREAFVGAVPVRDVAEAGAGPWAGLHEITDVVLFPPGTDGHQIVGEDLDPESRFEHSEEDAIAEREAAGIESGTRICVLYDAGERYAVDAFHELRSSVEPTGWDVRDCGSDNLEPSLHDDGWDAVLTRIPIPETTDGISAQWGSDGPANLSGTADEERDALIDQLAHTADHYEARDIRVQIEASIIDESIVVPLTMDIAVTVSDRDIEVPGPRGGARAALMSGVVEWHLAD</sequence>
<evidence type="ECO:0000256" key="2">
    <source>
        <dbReference type="SAM" id="SignalP"/>
    </source>
</evidence>
<dbReference type="PANTHER" id="PTHR30290:SF65">
    <property type="entry name" value="MONOACYL PHOSPHATIDYLINOSITOL TETRAMANNOSIDE-BINDING PROTEIN LPQW-RELATED"/>
    <property type="match status" value="1"/>
</dbReference>
<dbReference type="AlphaFoldDB" id="A0A7M1SUN6"/>
<feature type="signal peptide" evidence="2">
    <location>
        <begin position="1"/>
        <end position="22"/>
    </location>
</feature>
<keyword evidence="2" id="KW-0732">Signal</keyword>
<evidence type="ECO:0000313" key="3">
    <source>
        <dbReference type="EMBL" id="QOR71296.1"/>
    </source>
</evidence>
<proteinExistence type="predicted"/>
<dbReference type="Gene3D" id="3.10.105.10">
    <property type="entry name" value="Dipeptide-binding Protein, Domain 3"/>
    <property type="match status" value="1"/>
</dbReference>
<protein>
    <recommendedName>
        <fullName evidence="5">Solute-binding protein family 5 domain-containing protein</fullName>
    </recommendedName>
</protein>
<feature type="compositionally biased region" description="Acidic residues" evidence="1">
    <location>
        <begin position="134"/>
        <end position="148"/>
    </location>
</feature>
<evidence type="ECO:0008006" key="5">
    <source>
        <dbReference type="Google" id="ProtNLM"/>
    </source>
</evidence>
<dbReference type="KEGG" id="halt:IM660_03045"/>
<gene>
    <name evidence="3" type="ORF">IM660_03045</name>
</gene>
<dbReference type="Proteomes" id="UP000593758">
    <property type="component" value="Chromosome"/>
</dbReference>
<dbReference type="GO" id="GO:0015833">
    <property type="term" value="P:peptide transport"/>
    <property type="evidence" value="ECO:0007669"/>
    <property type="project" value="TreeGrafter"/>
</dbReference>
<feature type="chain" id="PRO_5039540964" description="Solute-binding protein family 5 domain-containing protein" evidence="2">
    <location>
        <begin position="23"/>
        <end position="598"/>
    </location>
</feature>
<dbReference type="InterPro" id="IPR039424">
    <property type="entry name" value="SBP_5"/>
</dbReference>
<dbReference type="SUPFAM" id="SSF53850">
    <property type="entry name" value="Periplasmic binding protein-like II"/>
    <property type="match status" value="1"/>
</dbReference>
<accession>A0A7M1SUN6</accession>